<dbReference type="SMART" id="SM00401">
    <property type="entry name" value="ZnF_GATA"/>
    <property type="match status" value="1"/>
</dbReference>
<dbReference type="PROSITE" id="PS50114">
    <property type="entry name" value="GATA_ZN_FINGER_2"/>
    <property type="match status" value="1"/>
</dbReference>
<feature type="compositionally biased region" description="Basic and acidic residues" evidence="2">
    <location>
        <begin position="86"/>
        <end position="97"/>
    </location>
</feature>
<dbReference type="GO" id="GO:0006355">
    <property type="term" value="P:regulation of DNA-templated transcription"/>
    <property type="evidence" value="ECO:0007669"/>
    <property type="project" value="InterPro"/>
</dbReference>
<feature type="compositionally biased region" description="Basic and acidic residues" evidence="2">
    <location>
        <begin position="142"/>
        <end position="154"/>
    </location>
</feature>
<feature type="region of interest" description="Disordered" evidence="2">
    <location>
        <begin position="39"/>
        <end position="164"/>
    </location>
</feature>
<evidence type="ECO:0000313" key="5">
    <source>
        <dbReference type="Proteomes" id="UP001146793"/>
    </source>
</evidence>
<evidence type="ECO:0000256" key="1">
    <source>
        <dbReference type="PROSITE-ProRule" id="PRU00094"/>
    </source>
</evidence>
<organism evidence="4 5">
    <name type="scientific">Anaeramoeba flamelloides</name>
    <dbReference type="NCBI Taxonomy" id="1746091"/>
    <lineage>
        <taxon>Eukaryota</taxon>
        <taxon>Metamonada</taxon>
        <taxon>Anaeramoebidae</taxon>
        <taxon>Anaeramoeba</taxon>
    </lineage>
</organism>
<dbReference type="InterPro" id="IPR000679">
    <property type="entry name" value="Znf_GATA"/>
</dbReference>
<dbReference type="GO" id="GO:0008270">
    <property type="term" value="F:zinc ion binding"/>
    <property type="evidence" value="ECO:0007669"/>
    <property type="project" value="UniProtKB-KW"/>
</dbReference>
<protein>
    <submittedName>
        <fullName evidence="4">Gata-type transcription factor-related</fullName>
    </submittedName>
</protein>
<dbReference type="AlphaFoldDB" id="A0AAV7Z8J7"/>
<gene>
    <name evidence="4" type="ORF">M0812_17344</name>
</gene>
<evidence type="ECO:0000313" key="4">
    <source>
        <dbReference type="EMBL" id="KAJ3438164.1"/>
    </source>
</evidence>
<dbReference type="Pfam" id="PF00320">
    <property type="entry name" value="GATA"/>
    <property type="match status" value="1"/>
</dbReference>
<keyword evidence="1" id="KW-0862">Zinc</keyword>
<evidence type="ECO:0000259" key="3">
    <source>
        <dbReference type="PROSITE" id="PS50114"/>
    </source>
</evidence>
<dbReference type="Proteomes" id="UP001146793">
    <property type="component" value="Unassembled WGS sequence"/>
</dbReference>
<comment type="caution">
    <text evidence="4">The sequence shown here is derived from an EMBL/GenBank/DDBJ whole genome shotgun (WGS) entry which is preliminary data.</text>
</comment>
<keyword evidence="1" id="KW-0479">Metal-binding</keyword>
<name>A0AAV7Z8J7_9EUKA</name>
<dbReference type="SUPFAM" id="SSF57716">
    <property type="entry name" value="Glucocorticoid receptor-like (DNA-binding domain)"/>
    <property type="match status" value="1"/>
</dbReference>
<feature type="region of interest" description="Disordered" evidence="2">
    <location>
        <begin position="187"/>
        <end position="218"/>
    </location>
</feature>
<feature type="compositionally biased region" description="Basic residues" evidence="2">
    <location>
        <begin position="45"/>
        <end position="73"/>
    </location>
</feature>
<accession>A0AAV7Z8J7</accession>
<reference evidence="4" key="1">
    <citation type="submission" date="2022-08" db="EMBL/GenBank/DDBJ databases">
        <title>Novel sulphate-reducing endosymbionts in the free-living metamonad Anaeramoeba.</title>
        <authorList>
            <person name="Jerlstrom-Hultqvist J."/>
            <person name="Cepicka I."/>
            <person name="Gallot-Lavallee L."/>
            <person name="Salas-Leiva D."/>
            <person name="Curtis B.A."/>
            <person name="Zahonova K."/>
            <person name="Pipaliya S."/>
            <person name="Dacks J."/>
            <person name="Roger A.J."/>
        </authorList>
    </citation>
    <scope>NUCLEOTIDE SEQUENCE</scope>
    <source>
        <strain evidence="4">Busselton2</strain>
    </source>
</reference>
<dbReference type="InterPro" id="IPR013088">
    <property type="entry name" value="Znf_NHR/GATA"/>
</dbReference>
<dbReference type="Gene3D" id="3.30.50.10">
    <property type="entry name" value="Erythroid Transcription Factor GATA-1, subunit A"/>
    <property type="match status" value="1"/>
</dbReference>
<keyword evidence="1" id="KW-0863">Zinc-finger</keyword>
<sequence>MSTKICSNPNCRSTKTPSWRRVNGKIYCNACAIYAKRHNGEMRPIKKKKNNTTNKKKKKKSKNPNQNKKRRLTTIKTKTVKTQNRKYNEDLEEEQKLHYAGKRVPPNKKILNTRVFQQQKRENQKEKKQNLQGFHEIANENENEKEKEKEKENEQEQEQEQEQYQQLYRNQTQSQNRYDELEKKLEQKIKKKKSQTKVISRKRSPQNSSQELEEMSRSHKATLRAGDCVGMRLQDGSEIYAIIQLFLKENQGEGNSFCKVIWLIPKIQSYKTDQQEFNPMELSLTDFIVGNAEPLAQPITCITRKLNFRMDLSTLNLQKFNNK</sequence>
<dbReference type="EMBL" id="JANTQA010000033">
    <property type="protein sequence ID" value="KAJ3438164.1"/>
    <property type="molecule type" value="Genomic_DNA"/>
</dbReference>
<feature type="compositionally biased region" description="Basic and acidic residues" evidence="2">
    <location>
        <begin position="119"/>
        <end position="129"/>
    </location>
</feature>
<feature type="compositionally biased region" description="Basic residues" evidence="2">
    <location>
        <begin position="189"/>
        <end position="204"/>
    </location>
</feature>
<feature type="domain" description="GATA-type" evidence="3">
    <location>
        <begin position="10"/>
        <end position="56"/>
    </location>
</feature>
<evidence type="ECO:0000256" key="2">
    <source>
        <dbReference type="SAM" id="MobiDB-lite"/>
    </source>
</evidence>
<dbReference type="GO" id="GO:0043565">
    <property type="term" value="F:sequence-specific DNA binding"/>
    <property type="evidence" value="ECO:0007669"/>
    <property type="project" value="InterPro"/>
</dbReference>
<proteinExistence type="predicted"/>